<dbReference type="InterPro" id="IPR050630">
    <property type="entry name" value="WD_repeat_EMAP"/>
</dbReference>
<dbReference type="InterPro" id="IPR011047">
    <property type="entry name" value="Quinoprotein_ADH-like_sf"/>
</dbReference>
<evidence type="ECO:0000259" key="7">
    <source>
        <dbReference type="Pfam" id="PF23414"/>
    </source>
</evidence>
<evidence type="ECO:0000259" key="6">
    <source>
        <dbReference type="Pfam" id="PF23409"/>
    </source>
</evidence>
<dbReference type="eggNOG" id="KOG2106">
    <property type="taxonomic scope" value="Eukaryota"/>
</dbReference>
<accession>A0A1X7VN46</accession>
<reference evidence="8" key="1">
    <citation type="submission" date="2017-05" db="UniProtKB">
        <authorList>
            <consortium name="EnsemblMetazoa"/>
        </authorList>
    </citation>
    <scope>IDENTIFICATION</scope>
</reference>
<feature type="repeat" description="WD" evidence="4">
    <location>
        <begin position="1473"/>
        <end position="1510"/>
    </location>
</feature>
<feature type="domain" description="EML-like second beta-propeller" evidence="7">
    <location>
        <begin position="553"/>
        <end position="818"/>
    </location>
</feature>
<dbReference type="InterPro" id="IPR015943">
    <property type="entry name" value="WD40/YVTN_repeat-like_dom_sf"/>
</dbReference>
<dbReference type="SUPFAM" id="SSF50978">
    <property type="entry name" value="WD40 repeat-like"/>
    <property type="match status" value="3"/>
</dbReference>
<feature type="region of interest" description="Disordered" evidence="5">
    <location>
        <begin position="825"/>
        <end position="849"/>
    </location>
</feature>
<dbReference type="OrthoDB" id="47802at2759"/>
<protein>
    <recommendedName>
        <fullName evidence="9">HELP domain-containing protein</fullName>
    </recommendedName>
</protein>
<dbReference type="InterPro" id="IPR055439">
    <property type="entry name" value="Beta-prop_EML_1st"/>
</dbReference>
<feature type="repeat" description="WD" evidence="4">
    <location>
        <begin position="89"/>
        <end position="121"/>
    </location>
</feature>
<feature type="compositionally biased region" description="Acidic residues" evidence="5">
    <location>
        <begin position="829"/>
        <end position="846"/>
    </location>
</feature>
<proteinExistence type="inferred from homology"/>
<dbReference type="Pfam" id="PF03451">
    <property type="entry name" value="HELP"/>
    <property type="match status" value="2"/>
</dbReference>
<dbReference type="InParanoid" id="A0A1X7VN46"/>
<dbReference type="Pfam" id="PF23414">
    <property type="entry name" value="Beta-prop_EML_2"/>
    <property type="match status" value="3"/>
</dbReference>
<dbReference type="Pfam" id="PF23409">
    <property type="entry name" value="Beta-prop_EML"/>
    <property type="match status" value="2"/>
</dbReference>
<feature type="compositionally biased region" description="Acidic residues" evidence="5">
    <location>
        <begin position="128"/>
        <end position="140"/>
    </location>
</feature>
<feature type="repeat" description="WD" evidence="4">
    <location>
        <begin position="630"/>
        <end position="663"/>
    </location>
</feature>
<feature type="repeat" description="WD" evidence="4">
    <location>
        <begin position="1316"/>
        <end position="1351"/>
    </location>
</feature>
<feature type="region of interest" description="Disordered" evidence="5">
    <location>
        <begin position="870"/>
        <end position="894"/>
    </location>
</feature>
<dbReference type="STRING" id="400682.A0A1X7VN46"/>
<dbReference type="eggNOG" id="KOG0266">
    <property type="taxonomic scope" value="Eukaryota"/>
</dbReference>
<feature type="domain" description="EML-like first beta-propeller" evidence="6">
    <location>
        <begin position="273"/>
        <end position="534"/>
    </location>
</feature>
<feature type="region of interest" description="Disordered" evidence="5">
    <location>
        <begin position="193"/>
        <end position="230"/>
    </location>
</feature>
<dbReference type="InterPro" id="IPR005108">
    <property type="entry name" value="HELP"/>
</dbReference>
<dbReference type="InterPro" id="IPR036322">
    <property type="entry name" value="WD40_repeat_dom_sf"/>
</dbReference>
<name>A0A1X7VN46_AMPQE</name>
<feature type="domain" description="EML-like second beta-propeller" evidence="7">
    <location>
        <begin position="13"/>
        <end position="122"/>
    </location>
</feature>
<feature type="domain" description="EML-like first beta-propeller" evidence="6">
    <location>
        <begin position="955"/>
        <end position="1219"/>
    </location>
</feature>
<dbReference type="PROSITE" id="PS50294">
    <property type="entry name" value="WD_REPEATS_REGION"/>
    <property type="match status" value="2"/>
</dbReference>
<sequence>MESLPHLVTHIYCSRVVKKEEIDPIKWSSFTGVLGTEVLGIWPKYSQVNDVNATDVSFDHNVIVTGDDFGLVKLFRYPTVKKGAKYKKYTGHSAHVTNVRFLSDKRQIISTGGGDHGVFQWRFLPNGEEGEEEEEEDETGDPLLTGAYTDTDSEASDSDLSDVGSMDSDIEREQEKSYDRVVYREDLVKLKEKMQEKEKEEESSRPAGPKRRGVKSGSAQGKKDEPPQSSLTLEFVHGYRGYDCRGNLYYTKSGDIVYHVAALGIVYNKDTHKQKYYSSHNDDILCLALHPTSDYVATGQIGRDPSIHIWDSDSMECLSVLQGEHYRGVCAVDFSGDGKRLASIGLDDDHSIVVWNWKKGEKLATARAHKDKLFMIKWNPLNENQLLTVGMKHIKFWNQVGGGFTSKRGVFGKHGKPITMLCGVYGNKEEQCFTGGADGKVYEWNKTACIHALEAHTGPVFIIEPAEKGYLTGGKDGHVKLWDDSFRSVLKSYQLEQGKVVSPSSLTVDSPPVRAISLGADSILVGTKNSEILDLHKNGEIRILIQGHMEGELWGLAVHPVKPVICTGSDDGTVRLWDTDKHSMIDVVTNVGKAVRCVAFSHDGGALAIGMKDGSFIVINTDSKEKLASFNHRKEELSDIKFSPNGKYLAVGSHDNFVDIYSLVGQKRVGICKGMSSYVTHIDWDQLGKLIQLNTGDREVLYFEAPRGKQQFITKEDATEITWDTWTCVLGESCTGIWPPYTDVTDVNASCVSRDGRVIATGDDFGYVKLFKYPSFGKHAKSKQYVGHSAHVTNVRFSSDNNKLISTGGGDTSILVWSHDGAPSLSALEEGENTDSEDEEEGGFDSDVERERTIDYVSKTYVNPIREATLGGAKPQPVDSSLKAPRKGASRNVTVTPKVTTRPEEETVDVKDLSLDFIFGYRGFDTRQNLFYTSPNQFIYHAAGAGIIYNEDTQTQSFYLEHNDDIVCLALNPSPKAPNVVATGQIGKNGPVHVWDIEKRQPLSILQGAHSVGVCSVDFSHNGKLLLAVGLDSKHSITVWRWAEGTKMAQATGSVNRIFLAQFRPDSTNKFVSVGVQHVRFWSLAGSKLLSKRGTINVSSKTDYRMQTMLSIAFAPNDVTFTGSISGDVFMWKGHILSKVIERAHTGPVFAMYSSLKENKIISGGKERSTDAVVKVWDIGMKEAQEYKLTQCPKSTVRSISQGNNGKILVGTQSSDILEIDTNTSESKVLLHGHSEGELWGLAVSQQSHDFATASCDKTVCTWSLDTKTCLNVRQLDQEAASTDISPDSELLAVGLHNGEFLILKFADLSQLVAQKRDRSKALQVVKFSPDGVLLAVGSDDACVDIYDISSLGDKGPVRTSYCRGIPSSVTHIDWSNDSKYLQTCCGYDKKLIFEAQTGKLVTNPEGITWATWTCILGEEVQGIWPKNADKADVNTAHVNPSGTAVATGDDYGCVKLFPKFPVSEPYASHKKFFGHSAHVTNVKFTFDDKYLLSAGGDDSCVFVWSCKED</sequence>
<feature type="repeat" description="WD" evidence="4">
    <location>
        <begin position="453"/>
        <end position="483"/>
    </location>
</feature>
<dbReference type="GO" id="GO:0008017">
    <property type="term" value="F:microtubule binding"/>
    <property type="evidence" value="ECO:0007669"/>
    <property type="project" value="TreeGrafter"/>
</dbReference>
<dbReference type="InterPro" id="IPR001680">
    <property type="entry name" value="WD40_rpt"/>
</dbReference>
<dbReference type="FunFam" id="2.130.10.10:FF:000320">
    <property type="entry name" value="echinoderm microtubule-associated protein-like 6"/>
    <property type="match status" value="2"/>
</dbReference>
<evidence type="ECO:0000313" key="8">
    <source>
        <dbReference type="EnsemblMetazoa" id="Aqu2.1.40818_001"/>
    </source>
</evidence>
<evidence type="ECO:0000256" key="2">
    <source>
        <dbReference type="ARBA" id="ARBA00022574"/>
    </source>
</evidence>
<dbReference type="InterPro" id="IPR055442">
    <property type="entry name" value="Beta-prop_EML-like_2nd"/>
</dbReference>
<evidence type="ECO:0008006" key="9">
    <source>
        <dbReference type="Google" id="ProtNLM"/>
    </source>
</evidence>
<organism evidence="8">
    <name type="scientific">Amphimedon queenslandica</name>
    <name type="common">Sponge</name>
    <dbReference type="NCBI Taxonomy" id="400682"/>
    <lineage>
        <taxon>Eukaryota</taxon>
        <taxon>Metazoa</taxon>
        <taxon>Porifera</taxon>
        <taxon>Demospongiae</taxon>
        <taxon>Heteroscleromorpha</taxon>
        <taxon>Haplosclerida</taxon>
        <taxon>Niphatidae</taxon>
        <taxon>Amphimedon</taxon>
    </lineage>
</organism>
<dbReference type="SMART" id="SM00320">
    <property type="entry name" value="WD40"/>
    <property type="match status" value="23"/>
</dbReference>
<dbReference type="PANTHER" id="PTHR13720">
    <property type="entry name" value="WD-40 REPEAT PROTEIN"/>
    <property type="match status" value="1"/>
</dbReference>
<dbReference type="SUPFAM" id="SSF50998">
    <property type="entry name" value="Quinoprotein alcohol dehydrogenase-like"/>
    <property type="match status" value="1"/>
</dbReference>
<keyword evidence="2 4" id="KW-0853">WD repeat</keyword>
<feature type="domain" description="EML-like second beta-propeller" evidence="7">
    <location>
        <begin position="1239"/>
        <end position="1506"/>
    </location>
</feature>
<dbReference type="PANTHER" id="PTHR13720:SF33">
    <property type="entry name" value="HELP DOMAIN-CONTAINING PROTEIN"/>
    <property type="match status" value="1"/>
</dbReference>
<feature type="compositionally biased region" description="Basic and acidic residues" evidence="5">
    <location>
        <begin position="193"/>
        <end position="204"/>
    </location>
</feature>
<feature type="region of interest" description="Disordered" evidence="5">
    <location>
        <begin position="128"/>
        <end position="177"/>
    </location>
</feature>
<dbReference type="CDD" id="cd00200">
    <property type="entry name" value="WD40"/>
    <property type="match status" value="1"/>
</dbReference>
<evidence type="ECO:0000256" key="1">
    <source>
        <dbReference type="ARBA" id="ARBA00006489"/>
    </source>
</evidence>
<feature type="compositionally biased region" description="Acidic residues" evidence="5">
    <location>
        <begin position="151"/>
        <end position="160"/>
    </location>
</feature>
<comment type="similarity">
    <text evidence="1">Belongs to the WD repeat EMAP family.</text>
</comment>
<evidence type="ECO:0000256" key="4">
    <source>
        <dbReference type="PROSITE-ProRule" id="PRU00221"/>
    </source>
</evidence>
<keyword evidence="3" id="KW-0677">Repeat</keyword>
<dbReference type="FunFam" id="2.130.10.10:FF:000024">
    <property type="entry name" value="Putative echinoderm microtubule-associated protein-like 6"/>
    <property type="match status" value="1"/>
</dbReference>
<dbReference type="EnsemblMetazoa" id="Aqu2.1.40818_001">
    <property type="protein sequence ID" value="Aqu2.1.40818_001"/>
    <property type="gene ID" value="Aqu2.1.40818"/>
</dbReference>
<evidence type="ECO:0000256" key="3">
    <source>
        <dbReference type="ARBA" id="ARBA00022737"/>
    </source>
</evidence>
<feature type="repeat" description="WD" evidence="4">
    <location>
        <begin position="556"/>
        <end position="587"/>
    </location>
</feature>
<evidence type="ECO:0000256" key="5">
    <source>
        <dbReference type="SAM" id="MobiDB-lite"/>
    </source>
</evidence>
<dbReference type="PROSITE" id="PS50082">
    <property type="entry name" value="WD_REPEATS_2"/>
    <property type="match status" value="7"/>
</dbReference>
<feature type="repeat" description="WD" evidence="4">
    <location>
        <begin position="785"/>
        <end position="818"/>
    </location>
</feature>
<dbReference type="Gene3D" id="2.130.10.10">
    <property type="entry name" value="YVTN repeat-like/Quinoprotein amine dehydrogenase"/>
    <property type="match status" value="5"/>
</dbReference>